<accession>A0ABR4BUZ5</accession>
<evidence type="ECO:0000313" key="3">
    <source>
        <dbReference type="Proteomes" id="UP001595075"/>
    </source>
</evidence>
<gene>
    <name evidence="2" type="ORF">VTL71DRAFT_6842</name>
</gene>
<organism evidence="2 3">
    <name type="scientific">Oculimacula yallundae</name>
    <dbReference type="NCBI Taxonomy" id="86028"/>
    <lineage>
        <taxon>Eukaryota</taxon>
        <taxon>Fungi</taxon>
        <taxon>Dikarya</taxon>
        <taxon>Ascomycota</taxon>
        <taxon>Pezizomycotina</taxon>
        <taxon>Leotiomycetes</taxon>
        <taxon>Helotiales</taxon>
        <taxon>Ploettnerulaceae</taxon>
        <taxon>Oculimacula</taxon>
    </lineage>
</organism>
<proteinExistence type="predicted"/>
<reference evidence="2 3" key="1">
    <citation type="journal article" date="2024" name="Commun. Biol.">
        <title>Comparative genomic analysis of thermophilic fungi reveals convergent evolutionary adaptations and gene losses.</title>
        <authorList>
            <person name="Steindorff A.S."/>
            <person name="Aguilar-Pontes M.V."/>
            <person name="Robinson A.J."/>
            <person name="Andreopoulos B."/>
            <person name="LaButti K."/>
            <person name="Kuo A."/>
            <person name="Mondo S."/>
            <person name="Riley R."/>
            <person name="Otillar R."/>
            <person name="Haridas S."/>
            <person name="Lipzen A."/>
            <person name="Grimwood J."/>
            <person name="Schmutz J."/>
            <person name="Clum A."/>
            <person name="Reid I.D."/>
            <person name="Moisan M.C."/>
            <person name="Butler G."/>
            <person name="Nguyen T.T.M."/>
            <person name="Dewar K."/>
            <person name="Conant G."/>
            <person name="Drula E."/>
            <person name="Henrissat B."/>
            <person name="Hansel C."/>
            <person name="Singer S."/>
            <person name="Hutchinson M.I."/>
            <person name="de Vries R.P."/>
            <person name="Natvig D.O."/>
            <person name="Powell A.J."/>
            <person name="Tsang A."/>
            <person name="Grigoriev I.V."/>
        </authorList>
    </citation>
    <scope>NUCLEOTIDE SEQUENCE [LARGE SCALE GENOMIC DNA]</scope>
    <source>
        <strain evidence="2 3">CBS 494.80</strain>
    </source>
</reference>
<feature type="domain" description="Heterokaryon incompatibility" evidence="1">
    <location>
        <begin position="80"/>
        <end position="227"/>
    </location>
</feature>
<dbReference type="PANTHER" id="PTHR24148:SF64">
    <property type="entry name" value="HETEROKARYON INCOMPATIBILITY DOMAIN-CONTAINING PROTEIN"/>
    <property type="match status" value="1"/>
</dbReference>
<dbReference type="Pfam" id="PF26639">
    <property type="entry name" value="Het-6_barrel"/>
    <property type="match status" value="1"/>
</dbReference>
<keyword evidence="3" id="KW-1185">Reference proteome</keyword>
<dbReference type="Pfam" id="PF06985">
    <property type="entry name" value="HET"/>
    <property type="match status" value="1"/>
</dbReference>
<dbReference type="PANTHER" id="PTHR24148">
    <property type="entry name" value="ANKYRIN REPEAT DOMAIN-CONTAINING PROTEIN 39 HOMOLOG-RELATED"/>
    <property type="match status" value="1"/>
</dbReference>
<dbReference type="Proteomes" id="UP001595075">
    <property type="component" value="Unassembled WGS sequence"/>
</dbReference>
<protein>
    <recommendedName>
        <fullName evidence="1">Heterokaryon incompatibility domain-containing protein</fullName>
    </recommendedName>
</protein>
<name>A0ABR4BUZ5_9HELO</name>
<evidence type="ECO:0000313" key="2">
    <source>
        <dbReference type="EMBL" id="KAL2061465.1"/>
    </source>
</evidence>
<sequence length="666" mass="76426">MVFQWQLDEISALLFLQGFTDNRFAADTWLPHLKKELEYFPLRDSEIRLLRILPRSAYDDIQLTLDHFQCDFSYRSTQAYRALSYCWGDISDLVAIIVNDCKLSIPRSLEATIRELQRRGYDYLWIDAICINQGDNDERGHQILKMRDIYYNAFETIIWLGEENEHTKEAISIFDCLATQNPEVLFQMRMTQLLRTRPKDLKNLSGWISVAALLALPYWKRTWIIQEMTMSRHTVLLWGSHTIAIRNIEMALDTLCLHSPTFWFYFTGTDHIRGIFRITLAIKDRREDESEVPTAEDLLTVLEQSCLSKASEPRDKVFGVLGLAYDGSNTIPEPNYREPMDSILRKITITELTSVCHGQTVDIICLDHSRRPKRAGLPSWIVDWAALWTCGDGNTWSSRLLRYLSAPSRTIYKACGGSHASVQISSNELVLTCRGYTFDVVSGLSQFQGRFHSGGGWEAPVERHRNAPTSEHELSIFHNVYGSEPELSEAIWLSAVHHPSELDACGNATPFARNLQRLFSADARKPWWVPESWMEVIKDSGEFELYGRKLKDWSTVSLKYPNTIQTVHVHNLQTTDQTENDFWNAIEIGRFGRRMMETSKGYIGTAHSQSQVGDSIVLLQGASVPIILRPYEGAYKVIGEAYVHGIMEGEFWEAQDKAKMQEINLK</sequence>
<dbReference type="EMBL" id="JAZHXI010000018">
    <property type="protein sequence ID" value="KAL2061465.1"/>
    <property type="molecule type" value="Genomic_DNA"/>
</dbReference>
<dbReference type="InterPro" id="IPR052895">
    <property type="entry name" value="HetReg/Transcr_Mod"/>
</dbReference>
<evidence type="ECO:0000259" key="1">
    <source>
        <dbReference type="Pfam" id="PF06985"/>
    </source>
</evidence>
<dbReference type="InterPro" id="IPR010730">
    <property type="entry name" value="HET"/>
</dbReference>
<comment type="caution">
    <text evidence="2">The sequence shown here is derived from an EMBL/GenBank/DDBJ whole genome shotgun (WGS) entry which is preliminary data.</text>
</comment>